<protein>
    <submittedName>
        <fullName evidence="2">Uncharacterized protein</fullName>
    </submittedName>
</protein>
<dbReference type="SUPFAM" id="SSF52833">
    <property type="entry name" value="Thioredoxin-like"/>
    <property type="match status" value="1"/>
</dbReference>
<dbReference type="EMBL" id="JAHLKM010000045">
    <property type="protein sequence ID" value="MCQ4334908.1"/>
    <property type="molecule type" value="Genomic_DNA"/>
</dbReference>
<feature type="compositionally biased region" description="Low complexity" evidence="1">
    <location>
        <begin position="47"/>
        <end position="60"/>
    </location>
</feature>
<comment type="caution">
    <text evidence="2">The sequence shown here is derived from an EMBL/GenBank/DDBJ whole genome shotgun (WGS) entry which is preliminary data.</text>
</comment>
<reference evidence="2" key="1">
    <citation type="journal article" date="2023" name="Front. Microbiol.">
        <title>Genomic-based phylogenetic and metabolic analyses of the genus Natronomonas, and description of Natronomonas aquatica sp. nov.</title>
        <authorList>
            <person name="Garcia-Roldan A."/>
            <person name="Duran-Viseras A."/>
            <person name="de la Haba R.R."/>
            <person name="Corral P."/>
            <person name="Sanchez-Porro C."/>
            <person name="Ventosa A."/>
        </authorList>
    </citation>
    <scope>NUCLEOTIDE SEQUENCE</scope>
    <source>
        <strain evidence="2">F2-12</strain>
    </source>
</reference>
<dbReference type="AlphaFoldDB" id="A0A9R1CW81"/>
<name>A0A9R1CW81_9EURY</name>
<evidence type="ECO:0000256" key="1">
    <source>
        <dbReference type="SAM" id="MobiDB-lite"/>
    </source>
</evidence>
<evidence type="ECO:0000313" key="3">
    <source>
        <dbReference type="Proteomes" id="UP001139494"/>
    </source>
</evidence>
<dbReference type="InterPro" id="IPR036249">
    <property type="entry name" value="Thioredoxin-like_sf"/>
</dbReference>
<feature type="compositionally biased region" description="Acidic residues" evidence="1">
    <location>
        <begin position="113"/>
        <end position="123"/>
    </location>
</feature>
<feature type="compositionally biased region" description="Acidic residues" evidence="1">
    <location>
        <begin position="94"/>
        <end position="104"/>
    </location>
</feature>
<feature type="compositionally biased region" description="Gly residues" evidence="1">
    <location>
        <begin position="61"/>
        <end position="78"/>
    </location>
</feature>
<proteinExistence type="predicted"/>
<organism evidence="2 3">
    <name type="scientific">Natronomonas aquatica</name>
    <dbReference type="NCBI Taxonomy" id="2841590"/>
    <lineage>
        <taxon>Archaea</taxon>
        <taxon>Methanobacteriati</taxon>
        <taxon>Methanobacteriota</taxon>
        <taxon>Stenosarchaea group</taxon>
        <taxon>Halobacteria</taxon>
        <taxon>Halobacteriales</taxon>
        <taxon>Natronomonadaceae</taxon>
        <taxon>Natronomonas</taxon>
    </lineage>
</organism>
<dbReference type="Gene3D" id="1.10.472.60">
    <property type="entry name" value="putative protein disulfide isomerase domain"/>
    <property type="match status" value="1"/>
</dbReference>
<feature type="region of interest" description="Disordered" evidence="1">
    <location>
        <begin position="1"/>
        <end position="159"/>
    </location>
</feature>
<feature type="compositionally biased region" description="Acidic residues" evidence="1">
    <location>
        <begin position="144"/>
        <end position="155"/>
    </location>
</feature>
<dbReference type="RefSeq" id="WP_256031164.1">
    <property type="nucleotide sequence ID" value="NZ_JAHLKM010000045.1"/>
</dbReference>
<sequence length="398" mass="42703">MMGLGGSGNRDDREEDDAEDSSTSPSQETLVDDSGDETTDKNDDSDGGAAAGAAGAAAGAASGGAAGGSGGAAAGAGAGAAVAGEGNGTGDSTESGEEGEDSSDKDDLKDADQSNEESTGESEGESRERDPDESDEREQREKSEESDEEEDEDEDNEKKQAELVVHTDAWDATGWGIEPTLKRLDVEFGDNFDLSYEVLSPREINREGYVSDARRYEMPCADVGELPDNTVASTRALRVAKNLNPDLFRDYLRRLRIAALIEERSIEEEGTLVDLAEKVGFEKDLFEQTMRETANREIKPIEKTPAMNGSVGDEEIAWSGNLEYGLAFGVLIDNDVAPEGFPPTLAQFVYKYEPVSTVEATMVLNIEENQLAQSGKIHHTRFGHADFWAFDGDSNGLD</sequence>
<keyword evidence="3" id="KW-1185">Reference proteome</keyword>
<dbReference type="Proteomes" id="UP001139494">
    <property type="component" value="Unassembled WGS sequence"/>
</dbReference>
<gene>
    <name evidence="2" type="ORF">KM295_15765</name>
</gene>
<evidence type="ECO:0000313" key="2">
    <source>
        <dbReference type="EMBL" id="MCQ4334908.1"/>
    </source>
</evidence>
<accession>A0A9R1CW81</accession>